<evidence type="ECO:0000256" key="5">
    <source>
        <dbReference type="ARBA" id="ARBA00022977"/>
    </source>
</evidence>
<dbReference type="InterPro" id="IPR022998">
    <property type="entry name" value="ThiamineP_synth_TenI"/>
</dbReference>
<dbReference type="GO" id="GO:0009229">
    <property type="term" value="P:thiamine diphosphate biosynthetic process"/>
    <property type="evidence" value="ECO:0007669"/>
    <property type="project" value="UniProtKB-UniRule"/>
</dbReference>
<dbReference type="GO" id="GO:0005737">
    <property type="term" value="C:cytoplasm"/>
    <property type="evidence" value="ECO:0007669"/>
    <property type="project" value="TreeGrafter"/>
</dbReference>
<keyword evidence="4 9" id="KW-0460">Magnesium</keyword>
<feature type="binding site" evidence="9">
    <location>
        <position position="96"/>
    </location>
    <ligand>
        <name>Mg(2+)</name>
        <dbReference type="ChEBI" id="CHEBI:18420"/>
    </ligand>
</feature>
<dbReference type="GO" id="GO:0009228">
    <property type="term" value="P:thiamine biosynthetic process"/>
    <property type="evidence" value="ECO:0007669"/>
    <property type="project" value="UniProtKB-KW"/>
</dbReference>
<dbReference type="RefSeq" id="WP_129208222.1">
    <property type="nucleotide sequence ID" value="NZ_BMGU01000003.1"/>
</dbReference>
<dbReference type="UniPathway" id="UPA00060">
    <property type="reaction ID" value="UER00141"/>
</dbReference>
<dbReference type="InterPro" id="IPR034291">
    <property type="entry name" value="TMP_synthase"/>
</dbReference>
<dbReference type="InterPro" id="IPR013785">
    <property type="entry name" value="Aldolase_TIM"/>
</dbReference>
<feature type="binding site" evidence="9">
    <location>
        <begin position="192"/>
        <end position="193"/>
    </location>
    <ligand>
        <name>2-[(2R,5Z)-2-carboxy-4-methylthiazol-5(2H)-ylidene]ethyl phosphate</name>
        <dbReference type="ChEBI" id="CHEBI:62899"/>
    </ligand>
</feature>
<evidence type="ECO:0000256" key="3">
    <source>
        <dbReference type="ARBA" id="ARBA00022723"/>
    </source>
</evidence>
<dbReference type="PANTHER" id="PTHR20857">
    <property type="entry name" value="THIAMINE-PHOSPHATE PYROPHOSPHORYLASE"/>
    <property type="match status" value="1"/>
</dbReference>
<dbReference type="NCBIfam" id="TIGR00693">
    <property type="entry name" value="thiE"/>
    <property type="match status" value="1"/>
</dbReference>
<evidence type="ECO:0000256" key="10">
    <source>
        <dbReference type="RuleBase" id="RU003826"/>
    </source>
</evidence>
<dbReference type="PANTHER" id="PTHR20857:SF15">
    <property type="entry name" value="THIAMINE-PHOSPHATE SYNTHASE"/>
    <property type="match status" value="1"/>
</dbReference>
<dbReference type="EMBL" id="SDMK01000002">
    <property type="protein sequence ID" value="RXS95053.1"/>
    <property type="molecule type" value="Genomic_DNA"/>
</dbReference>
<feature type="binding site" evidence="9">
    <location>
        <position position="172"/>
    </location>
    <ligand>
        <name>2-[(2R,5Z)-2-carboxy-4-methylthiazol-5(2H)-ylidene]ethyl phosphate</name>
        <dbReference type="ChEBI" id="CHEBI:62899"/>
    </ligand>
</feature>
<comment type="catalytic activity">
    <reaction evidence="7 9 10">
        <text>2-(2-carboxy-4-methylthiazol-5-yl)ethyl phosphate + 4-amino-2-methyl-5-(diphosphooxymethyl)pyrimidine + 2 H(+) = thiamine phosphate + CO2 + diphosphate</text>
        <dbReference type="Rhea" id="RHEA:47848"/>
        <dbReference type="ChEBI" id="CHEBI:15378"/>
        <dbReference type="ChEBI" id="CHEBI:16526"/>
        <dbReference type="ChEBI" id="CHEBI:33019"/>
        <dbReference type="ChEBI" id="CHEBI:37575"/>
        <dbReference type="ChEBI" id="CHEBI:57841"/>
        <dbReference type="ChEBI" id="CHEBI:62890"/>
        <dbReference type="EC" id="2.5.1.3"/>
    </reaction>
</comment>
<evidence type="ECO:0000256" key="8">
    <source>
        <dbReference type="ARBA" id="ARBA00047883"/>
    </source>
</evidence>
<feature type="binding site" evidence="9">
    <location>
        <position position="76"/>
    </location>
    <ligand>
        <name>4-amino-2-methyl-5-(diphosphooxymethyl)pyrimidine</name>
        <dbReference type="ChEBI" id="CHEBI:57841"/>
    </ligand>
</feature>
<dbReference type="InterPro" id="IPR036206">
    <property type="entry name" value="ThiamineP_synth_sf"/>
</dbReference>
<comment type="pathway">
    <text evidence="1 9 11">Cofactor biosynthesis; thiamine diphosphate biosynthesis; thiamine phosphate from 4-amino-2-methyl-5-diphosphomethylpyrimidine and 4-methyl-5-(2-phosphoethyl)-thiazole: step 1/1.</text>
</comment>
<evidence type="ECO:0000313" key="14">
    <source>
        <dbReference type="Proteomes" id="UP000290253"/>
    </source>
</evidence>
<reference evidence="13 14" key="1">
    <citation type="journal article" date="2016" name="Int. J. Syst. Evol. Microbiol.">
        <title>Acidipila dinghuensis sp. nov., an acidobacterium isolated from forest soil.</title>
        <authorList>
            <person name="Jiang Y.W."/>
            <person name="Wang J."/>
            <person name="Chen M.H."/>
            <person name="Lv Y.Y."/>
            <person name="Qiu L.H."/>
        </authorList>
    </citation>
    <scope>NUCLEOTIDE SEQUENCE [LARGE SCALE GENOMIC DNA]</scope>
    <source>
        <strain evidence="13 14">DHOF10</strain>
    </source>
</reference>
<dbReference type="GO" id="GO:0000287">
    <property type="term" value="F:magnesium ion binding"/>
    <property type="evidence" value="ECO:0007669"/>
    <property type="project" value="UniProtKB-UniRule"/>
</dbReference>
<evidence type="ECO:0000259" key="12">
    <source>
        <dbReference type="Pfam" id="PF02581"/>
    </source>
</evidence>
<dbReference type="CDD" id="cd00564">
    <property type="entry name" value="TMP_TenI"/>
    <property type="match status" value="1"/>
</dbReference>
<dbReference type="Proteomes" id="UP000290253">
    <property type="component" value="Unassembled WGS sequence"/>
</dbReference>
<feature type="binding site" evidence="9">
    <location>
        <begin position="141"/>
        <end position="143"/>
    </location>
    <ligand>
        <name>2-[(2R,5Z)-2-carboxy-4-methylthiazol-5(2H)-ylidene]ethyl phosphate</name>
        <dbReference type="ChEBI" id="CHEBI:62899"/>
    </ligand>
</feature>
<proteinExistence type="inferred from homology"/>
<feature type="binding site" evidence="9">
    <location>
        <position position="115"/>
    </location>
    <ligand>
        <name>4-amino-2-methyl-5-(diphosphooxymethyl)pyrimidine</name>
        <dbReference type="ChEBI" id="CHEBI:57841"/>
    </ligand>
</feature>
<feature type="binding site" evidence="9">
    <location>
        <position position="77"/>
    </location>
    <ligand>
        <name>Mg(2+)</name>
        <dbReference type="ChEBI" id="CHEBI:18420"/>
    </ligand>
</feature>
<protein>
    <recommendedName>
        <fullName evidence="9">Thiamine-phosphate synthase</fullName>
        <shortName evidence="9">TP synthase</shortName>
        <shortName evidence="9">TPS</shortName>
        <ecNumber evidence="9">2.5.1.3</ecNumber>
    </recommendedName>
    <alternativeName>
        <fullName evidence="9">Thiamine-phosphate pyrophosphorylase</fullName>
        <shortName evidence="9">TMP pyrophosphorylase</shortName>
        <shortName evidence="9">TMP-PPase</shortName>
    </alternativeName>
</protein>
<comment type="cofactor">
    <cofactor evidence="9">
        <name>Mg(2+)</name>
        <dbReference type="ChEBI" id="CHEBI:18420"/>
    </cofactor>
    <text evidence="9">Binds 1 Mg(2+) ion per subunit.</text>
</comment>
<dbReference type="HAMAP" id="MF_00097">
    <property type="entry name" value="TMP_synthase"/>
    <property type="match status" value="1"/>
</dbReference>
<dbReference type="SUPFAM" id="SSF51391">
    <property type="entry name" value="Thiamin phosphate synthase"/>
    <property type="match status" value="1"/>
</dbReference>
<dbReference type="OrthoDB" id="9812206at2"/>
<feature type="domain" description="Thiamine phosphate synthase/TenI" evidence="12">
    <location>
        <begin position="23"/>
        <end position="195"/>
    </location>
</feature>
<dbReference type="EC" id="2.5.1.3" evidence="9"/>
<dbReference type="Gene3D" id="3.20.20.70">
    <property type="entry name" value="Aldolase class I"/>
    <property type="match status" value="1"/>
</dbReference>
<comment type="catalytic activity">
    <reaction evidence="8 9 10">
        <text>2-[(2R,5Z)-2-carboxy-4-methylthiazol-5(2H)-ylidene]ethyl phosphate + 4-amino-2-methyl-5-(diphosphooxymethyl)pyrimidine + 2 H(+) = thiamine phosphate + CO2 + diphosphate</text>
        <dbReference type="Rhea" id="RHEA:47844"/>
        <dbReference type="ChEBI" id="CHEBI:15378"/>
        <dbReference type="ChEBI" id="CHEBI:16526"/>
        <dbReference type="ChEBI" id="CHEBI:33019"/>
        <dbReference type="ChEBI" id="CHEBI:37575"/>
        <dbReference type="ChEBI" id="CHEBI:57841"/>
        <dbReference type="ChEBI" id="CHEBI:62899"/>
        <dbReference type="EC" id="2.5.1.3"/>
    </reaction>
</comment>
<dbReference type="AlphaFoldDB" id="A0A4Q1SD81"/>
<sequence>MTRTDFPRLYPILDASFLPVERQAREAMLSSLVTGLADAGVGILQYRNKTGDMAALAADARVMLSAPHGAMQLILNDHPELVNELGFDGVHVGQTDASPAEARERIGPARILGISTHNDAQLRAASTAPVDYVAIGPVYATSSKANPDPVVGLEGVRLARALTEKPIVAIGGIGREQAREVFTAGADSIAVISAVFPQHAGTDAQRVESAIQRARAFLAFCG</sequence>
<gene>
    <name evidence="9 13" type="primary">thiE</name>
    <name evidence="13" type="ORF">ESZ00_10540</name>
</gene>
<keyword evidence="14" id="KW-1185">Reference proteome</keyword>
<keyword evidence="2 9" id="KW-0808">Transferase</keyword>
<organism evidence="13 14">
    <name type="scientific">Silvibacterium dinghuense</name>
    <dbReference type="NCBI Taxonomy" id="1560006"/>
    <lineage>
        <taxon>Bacteria</taxon>
        <taxon>Pseudomonadati</taxon>
        <taxon>Acidobacteriota</taxon>
        <taxon>Terriglobia</taxon>
        <taxon>Terriglobales</taxon>
        <taxon>Acidobacteriaceae</taxon>
        <taxon>Silvibacterium</taxon>
    </lineage>
</organism>
<comment type="function">
    <text evidence="9">Condenses 4-methyl-5-(beta-hydroxyethyl)thiazole monophosphate (THZ-P) and 2-methyl-4-amino-5-hydroxymethyl pyrimidine pyrophosphate (HMP-PP) to form thiamine monophosphate (TMP).</text>
</comment>
<evidence type="ECO:0000313" key="13">
    <source>
        <dbReference type="EMBL" id="RXS95053.1"/>
    </source>
</evidence>
<evidence type="ECO:0000256" key="9">
    <source>
        <dbReference type="HAMAP-Rule" id="MF_00097"/>
    </source>
</evidence>
<name>A0A4Q1SD81_9BACT</name>
<evidence type="ECO:0000256" key="4">
    <source>
        <dbReference type="ARBA" id="ARBA00022842"/>
    </source>
</evidence>
<comment type="caution">
    <text evidence="13">The sequence shown here is derived from an EMBL/GenBank/DDBJ whole genome shotgun (WGS) entry which is preliminary data.</text>
</comment>
<evidence type="ECO:0000256" key="1">
    <source>
        <dbReference type="ARBA" id="ARBA00005165"/>
    </source>
</evidence>
<keyword evidence="3 9" id="KW-0479">Metal-binding</keyword>
<comment type="catalytic activity">
    <reaction evidence="6 9 10">
        <text>4-methyl-5-(2-phosphooxyethyl)-thiazole + 4-amino-2-methyl-5-(diphosphooxymethyl)pyrimidine + H(+) = thiamine phosphate + diphosphate</text>
        <dbReference type="Rhea" id="RHEA:22328"/>
        <dbReference type="ChEBI" id="CHEBI:15378"/>
        <dbReference type="ChEBI" id="CHEBI:33019"/>
        <dbReference type="ChEBI" id="CHEBI:37575"/>
        <dbReference type="ChEBI" id="CHEBI:57841"/>
        <dbReference type="ChEBI" id="CHEBI:58296"/>
        <dbReference type="EC" id="2.5.1.3"/>
    </reaction>
</comment>
<evidence type="ECO:0000256" key="11">
    <source>
        <dbReference type="RuleBase" id="RU004253"/>
    </source>
</evidence>
<evidence type="ECO:0000256" key="7">
    <source>
        <dbReference type="ARBA" id="ARBA00047851"/>
    </source>
</evidence>
<dbReference type="GO" id="GO:0004789">
    <property type="term" value="F:thiamine-phosphate diphosphorylase activity"/>
    <property type="evidence" value="ECO:0007669"/>
    <property type="project" value="UniProtKB-UniRule"/>
</dbReference>
<feature type="binding site" evidence="9">
    <location>
        <begin position="45"/>
        <end position="49"/>
    </location>
    <ligand>
        <name>4-amino-2-methyl-5-(diphosphooxymethyl)pyrimidine</name>
        <dbReference type="ChEBI" id="CHEBI:57841"/>
    </ligand>
</feature>
<evidence type="ECO:0000256" key="6">
    <source>
        <dbReference type="ARBA" id="ARBA00047334"/>
    </source>
</evidence>
<dbReference type="Pfam" id="PF02581">
    <property type="entry name" value="TMP-TENI"/>
    <property type="match status" value="1"/>
</dbReference>
<keyword evidence="5 9" id="KW-0784">Thiamine biosynthesis</keyword>
<evidence type="ECO:0000256" key="2">
    <source>
        <dbReference type="ARBA" id="ARBA00022679"/>
    </source>
</evidence>
<comment type="similarity">
    <text evidence="9 10">Belongs to the thiamine-phosphate synthase family.</text>
</comment>
<accession>A0A4Q1SD81</accession>
<feature type="binding site" evidence="9">
    <location>
        <position position="144"/>
    </location>
    <ligand>
        <name>4-amino-2-methyl-5-(diphosphooxymethyl)pyrimidine</name>
        <dbReference type="ChEBI" id="CHEBI:57841"/>
    </ligand>
</feature>